<name>A0A2G5NSN5_9STAP</name>
<dbReference type="PROSITE" id="PS50234">
    <property type="entry name" value="VWFA"/>
    <property type="match status" value="1"/>
</dbReference>
<evidence type="ECO:0000313" key="4">
    <source>
        <dbReference type="Proteomes" id="UP000229523"/>
    </source>
</evidence>
<dbReference type="Pfam" id="PF00092">
    <property type="entry name" value="VWA"/>
    <property type="match status" value="1"/>
</dbReference>
<dbReference type="EMBL" id="MJBI02000001">
    <property type="protein sequence ID" value="RAI82609.1"/>
    <property type="molecule type" value="Genomic_DNA"/>
</dbReference>
<accession>A0A2G5NSN5</accession>
<dbReference type="PANTHER" id="PTHR41248:SF1">
    <property type="entry name" value="NORD PROTEIN"/>
    <property type="match status" value="1"/>
</dbReference>
<dbReference type="SMART" id="SM00327">
    <property type="entry name" value="VWA"/>
    <property type="match status" value="1"/>
</dbReference>
<dbReference type="SUPFAM" id="SSF53300">
    <property type="entry name" value="vWA-like"/>
    <property type="match status" value="1"/>
</dbReference>
<feature type="region of interest" description="Disordered" evidence="1">
    <location>
        <begin position="249"/>
        <end position="321"/>
    </location>
</feature>
<dbReference type="CDD" id="cd01454">
    <property type="entry name" value="vWA_norD_type"/>
    <property type="match status" value="1"/>
</dbReference>
<dbReference type="InterPro" id="IPR051928">
    <property type="entry name" value="NorD/CobT"/>
</dbReference>
<dbReference type="Gene3D" id="3.40.50.410">
    <property type="entry name" value="von Willebrand factor, type A domain"/>
    <property type="match status" value="1"/>
</dbReference>
<dbReference type="AlphaFoldDB" id="A0A2G5NSN5"/>
<dbReference type="RefSeq" id="WP_099578094.1">
    <property type="nucleotide sequence ID" value="NZ_MJBI02000001.1"/>
</dbReference>
<protein>
    <submittedName>
        <fullName evidence="3">VWA domain-containing protein</fullName>
    </submittedName>
</protein>
<dbReference type="InterPro" id="IPR002035">
    <property type="entry name" value="VWF_A"/>
</dbReference>
<proteinExistence type="predicted"/>
<evidence type="ECO:0000313" key="3">
    <source>
        <dbReference type="EMBL" id="RAI82609.1"/>
    </source>
</evidence>
<comment type="caution">
    <text evidence="3">The sequence shown here is derived from an EMBL/GenBank/DDBJ whole genome shotgun (WGS) entry which is preliminary data.</text>
</comment>
<reference evidence="3 4" key="1">
    <citation type="journal article" date="2018" name="Front. Microbiol.">
        <title>Description and Comparative Genomics of Macrococcus caseolyticus subsp. hominis subsp. nov., Macrococcus goetzii sp. nov., Macrococcus epidermidis sp. nov., and Macrococcus bohemicus sp. nov., Novel Macrococci From Human Clinical Material With Virulence Potential and Suspected Uptake of Foreign DNA by Natural Transformation.</title>
        <authorList>
            <person name="Maslanova I."/>
            <person name="Wertheimer Z."/>
            <person name="Sedlacek I."/>
            <person name="Svec P."/>
            <person name="Indrakova A."/>
            <person name="Kovarovic V."/>
            <person name="Schumann P."/>
            <person name="Sproer C."/>
            <person name="Kralova S."/>
            <person name="Sedo O."/>
            <person name="Kristofova L."/>
            <person name="Vrbovska V."/>
            <person name="Fuzik T."/>
            <person name="Petras P."/>
            <person name="Zdrahal Z."/>
            <person name="Ruzickova V."/>
            <person name="Doskar J."/>
            <person name="Pantucek R."/>
        </authorList>
    </citation>
    <scope>NUCLEOTIDE SEQUENCE [LARGE SCALE GENOMIC DNA]</scope>
    <source>
        <strain evidence="3 4">CCM 4927</strain>
    </source>
</reference>
<gene>
    <name evidence="3" type="ORF">BFS35_002685</name>
</gene>
<dbReference type="PANTHER" id="PTHR41248">
    <property type="entry name" value="NORD PROTEIN"/>
    <property type="match status" value="1"/>
</dbReference>
<dbReference type="Proteomes" id="UP000229523">
    <property type="component" value="Unassembled WGS sequence"/>
</dbReference>
<sequence length="613" mass="71203">MSEKFILFNDERVDPSLIMTLTDLAQLLREDETVKVNFQKFAYFDLAENTINVAFKWKHREHEEEMKLLKSDTILHAIGFDYTDLDVVEDVLDESFRVKSFFQQLFMMIDEFRLMHLISEERPFTKKFFDVRIRTKLKENESQIKFYQTKAMPTDELFLQIEHALLTDNILSFQTMFFTELEYSIQLALQSFYDLKNTEDSANLAIRLMLLIEPNLTKDMLNDYYHIPKLAYMNAKAIKKANLDKAKQDVAEMDESESVQTKQRDTETKSGAYLETEVTEGSNSNNIKENEREGDASDDITEMMMGKGKTKPPQTDAEGNDISDIVGEENINTKIIWKETVQDDKSLTIYNAYKEDVLKEIKTLVNVINKSVDHEVSAKRQGLSKGKLSRNLTQWFLDDRKRVFYKEDQKSYKLDATFMLLIDASYSMEDKLEETKKGIVLFHETLQQLSIRHEIMAFSEDGFEADKNIQPNILEQIITYQNSLQNQYSSNVVSYKTGEDNRDGLAIRIAGNMLKARQEKQKFLIVFSDGEPSAFDYESNGIMDTHDAVVALRKENIYVINIFLSQTKIDEITMATIKNIYNDYCIFVEGVEKLPSVIQPLLKTLLLQSMKQF</sequence>
<dbReference type="InterPro" id="IPR036465">
    <property type="entry name" value="vWFA_dom_sf"/>
</dbReference>
<evidence type="ECO:0000256" key="1">
    <source>
        <dbReference type="SAM" id="MobiDB-lite"/>
    </source>
</evidence>
<organism evidence="3 4">
    <name type="scientific">Macrococcoides goetzii</name>
    <dbReference type="NCBI Taxonomy" id="1891097"/>
    <lineage>
        <taxon>Bacteria</taxon>
        <taxon>Bacillati</taxon>
        <taxon>Bacillota</taxon>
        <taxon>Bacilli</taxon>
        <taxon>Bacillales</taxon>
        <taxon>Staphylococcaceae</taxon>
        <taxon>Macrococcoides</taxon>
    </lineage>
</organism>
<keyword evidence="4" id="KW-1185">Reference proteome</keyword>
<feature type="domain" description="VWFA" evidence="2">
    <location>
        <begin position="417"/>
        <end position="601"/>
    </location>
</feature>
<evidence type="ECO:0000259" key="2">
    <source>
        <dbReference type="PROSITE" id="PS50234"/>
    </source>
</evidence>